<dbReference type="Pfam" id="PF22379">
    <property type="entry name" value="OB_MCM10"/>
    <property type="match status" value="1"/>
</dbReference>
<feature type="compositionally biased region" description="Polar residues" evidence="8">
    <location>
        <begin position="26"/>
        <end position="53"/>
    </location>
</feature>
<accession>A0AAV0TGW6</accession>
<dbReference type="InterPro" id="IPR055065">
    <property type="entry name" value="OB_MCM10"/>
</dbReference>
<keyword evidence="6" id="KW-0862">Zinc</keyword>
<evidence type="ECO:0000256" key="3">
    <source>
        <dbReference type="ARBA" id="ARBA00022705"/>
    </source>
</evidence>
<feature type="domain" description="MCM10 OB-fold" evidence="10">
    <location>
        <begin position="92"/>
        <end position="218"/>
    </location>
</feature>
<sequence>MHDTDEDAGQSLAAASQSWNWHDLSQKNGESIDGKSSSTRCVSVGQQHGTTKPPSMLLHRPATTTQLTPTVKTIRTDREKPVKMDTEALDEFSQLRIADRTISTELLRQEMDGRTFIKLQDMDRVSKDTFTNGAVDWVTIGVLTRKTLSKPAANGSTFMVWGISDLNGTELGIFLFGDAYARHWKETTGSVVAVLNAALLPATEKNKFAFKVTQSAEVVKLGRAVDFGICKGTTSGEARCRLAVNTSKAQYCLHHIAANFMQAGRGRQQLNNSAGSLRKTLFAGTANTKNLSAGVYTSASSNAGTSGWKPAFTTKRKRSDGAVLGVPTVLAASGAVLQRGRKDLAQLSSARGAPEKRRRGTVSLMDQLREPAAASMNPAPQRVGAGSANVAQPSGRAQKILSAVLAKNENQLRQPKKKKVDMIHFMRTGSQVRK</sequence>
<dbReference type="InterPro" id="IPR012340">
    <property type="entry name" value="NA-bd_OB-fold"/>
</dbReference>
<comment type="caution">
    <text evidence="11">The sequence shown here is derived from an EMBL/GenBank/DDBJ whole genome shotgun (WGS) entry which is preliminary data.</text>
</comment>
<dbReference type="PANTHER" id="PTHR13454:SF11">
    <property type="entry name" value="PROTEIN MCM10 HOMOLOG"/>
    <property type="match status" value="1"/>
</dbReference>
<dbReference type="GO" id="GO:0008270">
    <property type="term" value="F:zinc ion binding"/>
    <property type="evidence" value="ECO:0007669"/>
    <property type="project" value="UniProtKB-KW"/>
</dbReference>
<dbReference type="EMBL" id="CANTFL010000389">
    <property type="protein sequence ID" value="CAI5721712.1"/>
    <property type="molecule type" value="Genomic_DNA"/>
</dbReference>
<dbReference type="AlphaFoldDB" id="A0AAV0TGW6"/>
<dbReference type="GO" id="GO:0003697">
    <property type="term" value="F:single-stranded DNA binding"/>
    <property type="evidence" value="ECO:0007669"/>
    <property type="project" value="InterPro"/>
</dbReference>
<dbReference type="GO" id="GO:0043596">
    <property type="term" value="C:nuclear replication fork"/>
    <property type="evidence" value="ECO:0007669"/>
    <property type="project" value="TreeGrafter"/>
</dbReference>
<keyword evidence="12" id="KW-1185">Reference proteome</keyword>
<dbReference type="InterPro" id="IPR015408">
    <property type="entry name" value="Znf_Mcm10/DnaG"/>
</dbReference>
<dbReference type="InterPro" id="IPR040184">
    <property type="entry name" value="Mcm10"/>
</dbReference>
<keyword evidence="5" id="KW-0863">Zinc-finger</keyword>
<evidence type="ECO:0000256" key="5">
    <source>
        <dbReference type="ARBA" id="ARBA00022771"/>
    </source>
</evidence>
<proteinExistence type="inferred from homology"/>
<reference evidence="11" key="1">
    <citation type="submission" date="2022-12" db="EMBL/GenBank/DDBJ databases">
        <authorList>
            <person name="Webb A."/>
        </authorList>
    </citation>
    <scope>NUCLEOTIDE SEQUENCE</scope>
    <source>
        <strain evidence="11">Hp1</strain>
    </source>
</reference>
<dbReference type="Gene3D" id="2.40.50.140">
    <property type="entry name" value="Nucleic acid-binding proteins"/>
    <property type="match status" value="1"/>
</dbReference>
<gene>
    <name evidence="11" type="ORF">HBR001_LOCUS2689</name>
</gene>
<organism evidence="11 12">
    <name type="scientific">Hyaloperonospora brassicae</name>
    <name type="common">Brassica downy mildew</name>
    <name type="synonym">Peronospora brassicae</name>
    <dbReference type="NCBI Taxonomy" id="162125"/>
    <lineage>
        <taxon>Eukaryota</taxon>
        <taxon>Sar</taxon>
        <taxon>Stramenopiles</taxon>
        <taxon>Oomycota</taxon>
        <taxon>Peronosporomycetes</taxon>
        <taxon>Peronosporales</taxon>
        <taxon>Peronosporaceae</taxon>
        <taxon>Hyaloperonospora</taxon>
    </lineage>
</organism>
<evidence type="ECO:0000256" key="4">
    <source>
        <dbReference type="ARBA" id="ARBA00022723"/>
    </source>
</evidence>
<evidence type="ECO:0000313" key="11">
    <source>
        <dbReference type="EMBL" id="CAI5721712.1"/>
    </source>
</evidence>
<dbReference type="GO" id="GO:0003688">
    <property type="term" value="F:DNA replication origin binding"/>
    <property type="evidence" value="ECO:0007669"/>
    <property type="project" value="TreeGrafter"/>
</dbReference>
<dbReference type="PANTHER" id="PTHR13454">
    <property type="entry name" value="PROTEIN MCM10 HOMOLOG"/>
    <property type="match status" value="1"/>
</dbReference>
<dbReference type="GO" id="GO:0006270">
    <property type="term" value="P:DNA replication initiation"/>
    <property type="evidence" value="ECO:0007669"/>
    <property type="project" value="InterPro"/>
</dbReference>
<dbReference type="Pfam" id="PF09329">
    <property type="entry name" value="zf-primase"/>
    <property type="match status" value="1"/>
</dbReference>
<evidence type="ECO:0000256" key="8">
    <source>
        <dbReference type="SAM" id="MobiDB-lite"/>
    </source>
</evidence>
<keyword evidence="4" id="KW-0479">Metal-binding</keyword>
<evidence type="ECO:0000256" key="2">
    <source>
        <dbReference type="ARBA" id="ARBA00009679"/>
    </source>
</evidence>
<keyword evidence="7" id="KW-0539">Nucleus</keyword>
<evidence type="ECO:0008006" key="13">
    <source>
        <dbReference type="Google" id="ProtNLM"/>
    </source>
</evidence>
<name>A0AAV0TGW6_HYABA</name>
<evidence type="ECO:0000256" key="6">
    <source>
        <dbReference type="ARBA" id="ARBA00022833"/>
    </source>
</evidence>
<keyword evidence="3" id="KW-0235">DNA replication</keyword>
<evidence type="ECO:0000256" key="7">
    <source>
        <dbReference type="ARBA" id="ARBA00023242"/>
    </source>
</evidence>
<evidence type="ECO:0000313" key="12">
    <source>
        <dbReference type="Proteomes" id="UP001162031"/>
    </source>
</evidence>
<protein>
    <recommendedName>
        <fullName evidence="13">Zinc finger Mcm10/DnaG-type domain-containing protein</fullName>
    </recommendedName>
</protein>
<evidence type="ECO:0000256" key="1">
    <source>
        <dbReference type="ARBA" id="ARBA00004123"/>
    </source>
</evidence>
<dbReference type="Proteomes" id="UP001162031">
    <property type="component" value="Unassembled WGS sequence"/>
</dbReference>
<evidence type="ECO:0000259" key="9">
    <source>
        <dbReference type="Pfam" id="PF09329"/>
    </source>
</evidence>
<evidence type="ECO:0000259" key="10">
    <source>
        <dbReference type="Pfam" id="PF22379"/>
    </source>
</evidence>
<feature type="domain" description="Zinc finger Mcm10/DnaG-type" evidence="9">
    <location>
        <begin position="222"/>
        <end position="265"/>
    </location>
</feature>
<feature type="region of interest" description="Disordered" evidence="8">
    <location>
        <begin position="1"/>
        <end position="62"/>
    </location>
</feature>
<comment type="similarity">
    <text evidence="2">Belongs to the MCM10 family.</text>
</comment>
<comment type="subcellular location">
    <subcellularLocation>
        <location evidence="1">Nucleus</location>
    </subcellularLocation>
</comment>